<keyword evidence="1" id="KW-0812">Transmembrane</keyword>
<protein>
    <recommendedName>
        <fullName evidence="3">Surface antigen</fullName>
    </recommendedName>
</protein>
<evidence type="ECO:0000313" key="2">
    <source>
        <dbReference type="EMBL" id="EUT78013.1"/>
    </source>
</evidence>
<gene>
    <name evidence="2" type="ORF">PFAG_05918</name>
</gene>
<reference evidence="2" key="1">
    <citation type="submission" date="2013-02" db="EMBL/GenBank/DDBJ databases">
        <title>The Genome Sequence of Plasmodium falciparum Santa Lucia.</title>
        <authorList>
            <consortium name="The Broad Institute Genome Sequencing Platform"/>
            <consortium name="The Broad Institute Genome Sequencing Center for Infectious Disease"/>
            <person name="Neafsey D."/>
            <person name="Cheeseman I."/>
            <person name="Volkman S."/>
            <person name="Adams J."/>
            <person name="Walker B."/>
            <person name="Young S.K."/>
            <person name="Zeng Q."/>
            <person name="Gargeya S."/>
            <person name="Fitzgerald M."/>
            <person name="Haas B."/>
            <person name="Abouelleil A."/>
            <person name="Alvarado L."/>
            <person name="Arachchi H.M."/>
            <person name="Berlin A.M."/>
            <person name="Chapman S.B."/>
            <person name="Dewar J."/>
            <person name="Goldberg J."/>
            <person name="Griggs A."/>
            <person name="Gujja S."/>
            <person name="Hansen M."/>
            <person name="Howarth C."/>
            <person name="Imamovic A."/>
            <person name="Larimer J."/>
            <person name="McCowan C."/>
            <person name="Murphy C."/>
            <person name="Neiman D."/>
            <person name="Pearson M."/>
            <person name="Priest M."/>
            <person name="Roberts A."/>
            <person name="Saif S."/>
            <person name="Shea T."/>
            <person name="Sisk P."/>
            <person name="Sykes S."/>
            <person name="Wortman J."/>
            <person name="Nusbaum C."/>
            <person name="Birren B."/>
        </authorList>
    </citation>
    <scope>NUCLEOTIDE SEQUENCE [LARGE SCALE GENOMIC DNA]</scope>
    <source>
        <strain evidence="2">Santa Lucia</strain>
    </source>
</reference>
<dbReference type="NCBIfam" id="TIGR01477">
    <property type="entry name" value="RIFIN"/>
    <property type="match status" value="1"/>
</dbReference>
<dbReference type="InterPro" id="IPR006373">
    <property type="entry name" value="VSA_Rifin"/>
</dbReference>
<keyword evidence="1" id="KW-0472">Membrane</keyword>
<accession>W7FL57</accession>
<evidence type="ECO:0000256" key="1">
    <source>
        <dbReference type="SAM" id="Phobius"/>
    </source>
</evidence>
<dbReference type="AlphaFoldDB" id="W7FL57"/>
<organism evidence="2">
    <name type="scientific">Plasmodium falciparum Santa Lucia</name>
    <dbReference type="NCBI Taxonomy" id="478859"/>
    <lineage>
        <taxon>Eukaryota</taxon>
        <taxon>Sar</taxon>
        <taxon>Alveolata</taxon>
        <taxon>Apicomplexa</taxon>
        <taxon>Aconoidasida</taxon>
        <taxon>Haemosporida</taxon>
        <taxon>Plasmodiidae</taxon>
        <taxon>Plasmodium</taxon>
        <taxon>Plasmodium (Laverania)</taxon>
    </lineage>
</organism>
<dbReference type="Pfam" id="PF02009">
    <property type="entry name" value="RIFIN"/>
    <property type="match status" value="1"/>
</dbReference>
<keyword evidence="1" id="KW-1133">Transmembrane helix</keyword>
<dbReference type="EMBL" id="KE123512">
    <property type="protein sequence ID" value="EUT78013.1"/>
    <property type="molecule type" value="Genomic_DNA"/>
</dbReference>
<feature type="transmembrane region" description="Helical" evidence="1">
    <location>
        <begin position="432"/>
        <end position="453"/>
    </location>
</feature>
<dbReference type="Proteomes" id="UP000030666">
    <property type="component" value="Unassembled WGS sequence"/>
</dbReference>
<evidence type="ECO:0008006" key="3">
    <source>
        <dbReference type="Google" id="ProtNLM"/>
    </source>
</evidence>
<name>W7FL57_PLAFA</name>
<sequence length="473" mass="53268">MRPFHAYSWIFSQQYMDTKNVKEKNPTIYSFDDEEKRNENKSFLKVLCSKRGVLPIIGILYIILNGNLGYNGSSSSGVQFTDRCSRNLYGETLPVNPYADSENPIVVSQVFGLPFEKPTFTLESPPDIDHTNILGFNEKFMTDANTHNKPSTTPRHIQTTRLLCECELFAPQNYDNDPEMKTVMQQFHDRTTQRFQEYDERMKTTRQKCREQCDKDIRKIILNDKIEKQLKEKFSSALQTDIGANYLPKCTCEKSLSDKVEKTCLKCGGLLGGGITPTVGFFSTIVTYLLTDAAAKQAGILAAKKVSVEAGIQTFIQQLSDMSNLHVLIGHKLVNLITPKTVGNIMELSKTIHETLQSTCFAAEPRINDVMTILCSTDSYIFDAQYLQQQVANIATKAAEEGAKAGALASQNAEANTWSLGTISNFFFTNSAGIAFTTIVLIAIILLITYLILHYRKKKKMKKKLQYIKLLKE</sequence>
<proteinExistence type="predicted"/>
<dbReference type="OrthoDB" id="379020at2759"/>